<dbReference type="InterPro" id="IPR027417">
    <property type="entry name" value="P-loop_NTPase"/>
</dbReference>
<dbReference type="InterPro" id="IPR050107">
    <property type="entry name" value="ABC_carbohydrate_import_ATPase"/>
</dbReference>
<dbReference type="PANTHER" id="PTHR43790:SF8">
    <property type="entry name" value="SUGAR ABC TRANSPORTER ATP-BINDING PROTEIN"/>
    <property type="match status" value="1"/>
</dbReference>
<keyword evidence="1" id="KW-0547">Nucleotide-binding</keyword>
<accession>A0A952FLY4</accession>
<dbReference type="InterPro" id="IPR003439">
    <property type="entry name" value="ABC_transporter-like_ATP-bd"/>
</dbReference>
<evidence type="ECO:0000256" key="1">
    <source>
        <dbReference type="ARBA" id="ARBA00022741"/>
    </source>
</evidence>
<dbReference type="SUPFAM" id="SSF52540">
    <property type="entry name" value="P-loop containing nucleoside triphosphate hydrolases"/>
    <property type="match status" value="1"/>
</dbReference>
<evidence type="ECO:0000313" key="4">
    <source>
        <dbReference type="EMBL" id="MBW8727482.1"/>
    </source>
</evidence>
<keyword evidence="2 4" id="KW-0067">ATP-binding</keyword>
<dbReference type="Gene3D" id="3.40.50.300">
    <property type="entry name" value="P-loop containing nucleotide triphosphate hydrolases"/>
    <property type="match status" value="1"/>
</dbReference>
<dbReference type="Pfam" id="PF00005">
    <property type="entry name" value="ABC_tran"/>
    <property type="match status" value="1"/>
</dbReference>
<sequence length="48" mass="4967">MLQVVALQKSFGSVQALKGVDVEIRPGEVVGLVGENGAGKSTLMRILA</sequence>
<feature type="non-terminal residue" evidence="4">
    <location>
        <position position="48"/>
    </location>
</feature>
<proteinExistence type="predicted"/>
<reference evidence="4" key="1">
    <citation type="submission" date="2020-06" db="EMBL/GenBank/DDBJ databases">
        <title>Stable isotope informed genome-resolved metagenomics uncovers potential trophic interactions in rhizosphere soil.</title>
        <authorList>
            <person name="Starr E.P."/>
            <person name="Shi S."/>
            <person name="Blazewicz S.J."/>
            <person name="Koch B.J."/>
            <person name="Probst A.J."/>
            <person name="Hungate B.A."/>
            <person name="Pett-Ridge J."/>
            <person name="Firestone M.K."/>
            <person name="Banfield J.F."/>
        </authorList>
    </citation>
    <scope>NUCLEOTIDE SEQUENCE</scope>
    <source>
        <strain evidence="4">YM_69_17</strain>
    </source>
</reference>
<evidence type="ECO:0000256" key="2">
    <source>
        <dbReference type="ARBA" id="ARBA00022840"/>
    </source>
</evidence>
<comment type="caution">
    <text evidence="4">The sequence shown here is derived from an EMBL/GenBank/DDBJ whole genome shotgun (WGS) entry which is preliminary data.</text>
</comment>
<name>A0A952FLY4_9PROT</name>
<evidence type="ECO:0000313" key="5">
    <source>
        <dbReference type="Proteomes" id="UP000700706"/>
    </source>
</evidence>
<organism evidence="4 5">
    <name type="scientific">Inquilinus limosus</name>
    <dbReference type="NCBI Taxonomy" id="171674"/>
    <lineage>
        <taxon>Bacteria</taxon>
        <taxon>Pseudomonadati</taxon>
        <taxon>Pseudomonadota</taxon>
        <taxon>Alphaproteobacteria</taxon>
        <taxon>Rhodospirillales</taxon>
        <taxon>Rhodospirillaceae</taxon>
        <taxon>Inquilinus</taxon>
    </lineage>
</organism>
<protein>
    <submittedName>
        <fullName evidence="4">ATP-binding cassette domain-containing protein</fullName>
    </submittedName>
</protein>
<feature type="domain" description="ABC transporter" evidence="3">
    <location>
        <begin position="17"/>
        <end position="48"/>
    </location>
</feature>
<dbReference type="EMBL" id="JAEKLZ010000280">
    <property type="protein sequence ID" value="MBW8727482.1"/>
    <property type="molecule type" value="Genomic_DNA"/>
</dbReference>
<dbReference type="AlphaFoldDB" id="A0A952FLY4"/>
<dbReference type="GO" id="GO:0016887">
    <property type="term" value="F:ATP hydrolysis activity"/>
    <property type="evidence" value="ECO:0007669"/>
    <property type="project" value="InterPro"/>
</dbReference>
<evidence type="ECO:0000259" key="3">
    <source>
        <dbReference type="Pfam" id="PF00005"/>
    </source>
</evidence>
<dbReference type="PANTHER" id="PTHR43790">
    <property type="entry name" value="CARBOHYDRATE TRANSPORT ATP-BINDING PROTEIN MG119-RELATED"/>
    <property type="match status" value="1"/>
</dbReference>
<gene>
    <name evidence="4" type="ORF">JF625_20320</name>
</gene>
<dbReference type="Proteomes" id="UP000700706">
    <property type="component" value="Unassembled WGS sequence"/>
</dbReference>
<dbReference type="GO" id="GO:0005524">
    <property type="term" value="F:ATP binding"/>
    <property type="evidence" value="ECO:0007669"/>
    <property type="project" value="UniProtKB-KW"/>
</dbReference>